<dbReference type="KEGG" id="bhu:bhn_I1856"/>
<reference evidence="11" key="1">
    <citation type="submission" date="2016-10" db="EMBL/GenBank/DDBJ databases">
        <title>The complete genome sequence of the rumen bacterium Butyrivibrio hungatei MB2003.</title>
        <authorList>
            <person name="Palevich N."/>
            <person name="Kelly W.J."/>
            <person name="Leahy S.C."/>
            <person name="Altermann E."/>
            <person name="Rakonjac J."/>
            <person name="Attwood G.T."/>
        </authorList>
    </citation>
    <scope>NUCLEOTIDE SEQUENCE [LARGE SCALE GENOMIC DNA]</scope>
    <source>
        <strain evidence="11">MB2003</strain>
    </source>
</reference>
<organism evidence="10 11">
    <name type="scientific">Butyrivibrio hungatei</name>
    <dbReference type="NCBI Taxonomy" id="185008"/>
    <lineage>
        <taxon>Bacteria</taxon>
        <taxon>Bacillati</taxon>
        <taxon>Bacillota</taxon>
        <taxon>Clostridia</taxon>
        <taxon>Lachnospirales</taxon>
        <taxon>Lachnospiraceae</taxon>
        <taxon>Butyrivibrio</taxon>
    </lineage>
</organism>
<dbReference type="Proteomes" id="UP000179284">
    <property type="component" value="Chromosome I"/>
</dbReference>
<keyword evidence="4" id="KW-0997">Cell inner membrane</keyword>
<keyword evidence="11" id="KW-1185">Reference proteome</keyword>
<keyword evidence="3" id="KW-1003">Cell membrane</keyword>
<dbReference type="FunFam" id="1.20.81.30:FF:000001">
    <property type="entry name" value="Type II secretion system protein F"/>
    <property type="match status" value="1"/>
</dbReference>
<dbReference type="AlphaFoldDB" id="A0A1D9P2Z9"/>
<evidence type="ECO:0000259" key="9">
    <source>
        <dbReference type="Pfam" id="PF00482"/>
    </source>
</evidence>
<dbReference type="Gene3D" id="1.20.81.30">
    <property type="entry name" value="Type II secretion system (T2SS), domain F"/>
    <property type="match status" value="2"/>
</dbReference>
<comment type="subcellular location">
    <subcellularLocation>
        <location evidence="1">Cell inner membrane</location>
        <topology evidence="1">Multi-pass membrane protein</topology>
    </subcellularLocation>
</comment>
<dbReference type="RefSeq" id="WP_071176546.1">
    <property type="nucleotide sequence ID" value="NZ_CP017831.1"/>
</dbReference>
<dbReference type="InterPro" id="IPR018076">
    <property type="entry name" value="T2SS_GspF_dom"/>
</dbReference>
<feature type="domain" description="Type II secretion system protein GspF" evidence="9">
    <location>
        <begin position="17"/>
        <end position="139"/>
    </location>
</feature>
<dbReference type="InterPro" id="IPR003004">
    <property type="entry name" value="GspF/PilC"/>
</dbReference>
<dbReference type="Pfam" id="PF00482">
    <property type="entry name" value="T2SSF"/>
    <property type="match status" value="2"/>
</dbReference>
<proteinExistence type="inferred from homology"/>
<evidence type="ECO:0000256" key="3">
    <source>
        <dbReference type="ARBA" id="ARBA00022475"/>
    </source>
</evidence>
<evidence type="ECO:0000256" key="8">
    <source>
        <dbReference type="SAM" id="Phobius"/>
    </source>
</evidence>
<evidence type="ECO:0000256" key="5">
    <source>
        <dbReference type="ARBA" id="ARBA00022692"/>
    </source>
</evidence>
<keyword evidence="6 8" id="KW-1133">Transmembrane helix</keyword>
<keyword evidence="7 8" id="KW-0472">Membrane</keyword>
<dbReference type="PRINTS" id="PR00812">
    <property type="entry name" value="BCTERIALGSPF"/>
</dbReference>
<evidence type="ECO:0000313" key="10">
    <source>
        <dbReference type="EMBL" id="AOZ96889.1"/>
    </source>
</evidence>
<dbReference type="PANTHER" id="PTHR30012:SF0">
    <property type="entry name" value="TYPE II SECRETION SYSTEM PROTEIN F-RELATED"/>
    <property type="match status" value="1"/>
</dbReference>
<accession>A0A1D9P2Z9</accession>
<evidence type="ECO:0000256" key="7">
    <source>
        <dbReference type="ARBA" id="ARBA00023136"/>
    </source>
</evidence>
<dbReference type="EMBL" id="CP017831">
    <property type="protein sequence ID" value="AOZ96889.1"/>
    <property type="molecule type" value="Genomic_DNA"/>
</dbReference>
<feature type="domain" description="Type II secretion system protein GspF" evidence="9">
    <location>
        <begin position="222"/>
        <end position="341"/>
    </location>
</feature>
<sequence>MKKEIAKKLNNYEIASFCRQMALLMKAGITPSDGIDILMEEQNDPAARKILSSISQVLTSGEKFHVALNMSGVFPDYVIHMVTIGEESGNIDVVMDSLADYYEREDSIQANIKNAVSYPLIMVFMMLIVILVLVIKVLPIFEQVFAQLGTNMSGFSQSLLNAGNILNKYSIVFVGILVLLALLFFYYSYTTGGKKAFGRLMEKFRPTKKLLEELESERFASGMVLTLSSGMDTYESLSLVKRLVETDAMKKKIETCSTLLLDGDSFPEALEKSKIFTSFYSQMVTVGFKSGSMDKAMKQIAERFEHETERKIFSLISVLEPTLVIIMSIIVGMILLSVILPLMGIMSTIG</sequence>
<name>A0A1D9P2Z9_9FIRM</name>
<dbReference type="OrthoDB" id="1733538at2"/>
<feature type="transmembrane region" description="Helical" evidence="8">
    <location>
        <begin position="312"/>
        <end position="340"/>
    </location>
</feature>
<dbReference type="PANTHER" id="PTHR30012">
    <property type="entry name" value="GENERAL SECRETION PATHWAY PROTEIN"/>
    <property type="match status" value="1"/>
</dbReference>
<keyword evidence="5 8" id="KW-0812">Transmembrane</keyword>
<evidence type="ECO:0000256" key="1">
    <source>
        <dbReference type="ARBA" id="ARBA00004429"/>
    </source>
</evidence>
<protein>
    <submittedName>
        <fullName evidence="10">Type II secretion system protein F GspF</fullName>
    </submittedName>
</protein>
<feature type="transmembrane region" description="Helical" evidence="8">
    <location>
        <begin position="120"/>
        <end position="141"/>
    </location>
</feature>
<feature type="transmembrane region" description="Helical" evidence="8">
    <location>
        <begin position="169"/>
        <end position="189"/>
    </location>
</feature>
<evidence type="ECO:0000256" key="6">
    <source>
        <dbReference type="ARBA" id="ARBA00022989"/>
    </source>
</evidence>
<dbReference type="GO" id="GO:0005886">
    <property type="term" value="C:plasma membrane"/>
    <property type="evidence" value="ECO:0007669"/>
    <property type="project" value="UniProtKB-SubCell"/>
</dbReference>
<dbReference type="InterPro" id="IPR042094">
    <property type="entry name" value="T2SS_GspF_sf"/>
</dbReference>
<evidence type="ECO:0000256" key="4">
    <source>
        <dbReference type="ARBA" id="ARBA00022519"/>
    </source>
</evidence>
<comment type="similarity">
    <text evidence="2">Belongs to the GSP F family.</text>
</comment>
<evidence type="ECO:0000256" key="2">
    <source>
        <dbReference type="ARBA" id="ARBA00005745"/>
    </source>
</evidence>
<evidence type="ECO:0000313" key="11">
    <source>
        <dbReference type="Proteomes" id="UP000179284"/>
    </source>
</evidence>
<gene>
    <name evidence="10" type="ORF">bhn_I1856</name>
</gene>